<reference evidence="5" key="1">
    <citation type="journal article" date="2020" name="Stud. Mycol.">
        <title>101 Dothideomycetes genomes: a test case for predicting lifestyles and emergence of pathogens.</title>
        <authorList>
            <person name="Haridas S."/>
            <person name="Albert R."/>
            <person name="Binder M."/>
            <person name="Bloem J."/>
            <person name="Labutti K."/>
            <person name="Salamov A."/>
            <person name="Andreopoulos B."/>
            <person name="Baker S."/>
            <person name="Barry K."/>
            <person name="Bills G."/>
            <person name="Bluhm B."/>
            <person name="Cannon C."/>
            <person name="Castanera R."/>
            <person name="Culley D."/>
            <person name="Daum C."/>
            <person name="Ezra D."/>
            <person name="Gonzalez J."/>
            <person name="Henrissat B."/>
            <person name="Kuo A."/>
            <person name="Liang C."/>
            <person name="Lipzen A."/>
            <person name="Lutzoni F."/>
            <person name="Magnuson J."/>
            <person name="Mondo S."/>
            <person name="Nolan M."/>
            <person name="Ohm R."/>
            <person name="Pangilinan J."/>
            <person name="Park H.-J."/>
            <person name="Ramirez L."/>
            <person name="Alfaro M."/>
            <person name="Sun H."/>
            <person name="Tritt A."/>
            <person name="Yoshinaga Y."/>
            <person name="Zwiers L.-H."/>
            <person name="Turgeon B."/>
            <person name="Goodwin S."/>
            <person name="Spatafora J."/>
            <person name="Crous P."/>
            <person name="Grigoriev I."/>
        </authorList>
    </citation>
    <scope>NUCLEOTIDE SEQUENCE</scope>
    <source>
        <strain evidence="5">CBS 175.79</strain>
    </source>
</reference>
<name>A0A6A5Y3X7_9PLEO</name>
<dbReference type="GeneID" id="54280691"/>
<keyword evidence="2 3" id="KW-0378">Hydrolase</keyword>
<dbReference type="Gene3D" id="3.40.50.1820">
    <property type="entry name" value="alpha/beta hydrolase"/>
    <property type="match status" value="1"/>
</dbReference>
<dbReference type="InterPro" id="IPR050309">
    <property type="entry name" value="Type-B_Carboxylest/Lipase"/>
</dbReference>
<dbReference type="AlphaFoldDB" id="A0A6A5Y3X7"/>
<protein>
    <recommendedName>
        <fullName evidence="3">Carboxylic ester hydrolase</fullName>
        <ecNumber evidence="3">3.1.1.-</ecNumber>
    </recommendedName>
</protein>
<evidence type="ECO:0000313" key="5">
    <source>
        <dbReference type="EMBL" id="KAF2019520.1"/>
    </source>
</evidence>
<proteinExistence type="inferred from homology"/>
<accession>A0A6A5Y3X7</accession>
<evidence type="ECO:0000259" key="4">
    <source>
        <dbReference type="Pfam" id="PF00135"/>
    </source>
</evidence>
<dbReference type="InterPro" id="IPR019819">
    <property type="entry name" value="Carboxylesterase_B_CS"/>
</dbReference>
<feature type="chain" id="PRO_5025717619" description="Carboxylic ester hydrolase" evidence="3">
    <location>
        <begin position="22"/>
        <end position="549"/>
    </location>
</feature>
<comment type="similarity">
    <text evidence="1 3">Belongs to the type-B carboxylesterase/lipase family.</text>
</comment>
<gene>
    <name evidence="5" type="ORF">BU24DRAFT_341917</name>
</gene>
<dbReference type="PROSITE" id="PS00122">
    <property type="entry name" value="CARBOXYLESTERASE_B_1"/>
    <property type="match status" value="1"/>
</dbReference>
<evidence type="ECO:0000256" key="1">
    <source>
        <dbReference type="ARBA" id="ARBA00005964"/>
    </source>
</evidence>
<dbReference type="InterPro" id="IPR019826">
    <property type="entry name" value="Carboxylesterase_B_AS"/>
</dbReference>
<dbReference type="Proteomes" id="UP000799778">
    <property type="component" value="Unassembled WGS sequence"/>
</dbReference>
<dbReference type="PROSITE" id="PS00941">
    <property type="entry name" value="CARBOXYLESTERASE_B_2"/>
    <property type="match status" value="1"/>
</dbReference>
<dbReference type="RefSeq" id="XP_033387859.1">
    <property type="nucleotide sequence ID" value="XM_033523294.1"/>
</dbReference>
<dbReference type="GO" id="GO:0016787">
    <property type="term" value="F:hydrolase activity"/>
    <property type="evidence" value="ECO:0007669"/>
    <property type="project" value="UniProtKB-KW"/>
</dbReference>
<evidence type="ECO:0000256" key="2">
    <source>
        <dbReference type="ARBA" id="ARBA00022801"/>
    </source>
</evidence>
<dbReference type="InterPro" id="IPR029058">
    <property type="entry name" value="AB_hydrolase_fold"/>
</dbReference>
<keyword evidence="3" id="KW-0732">Signal</keyword>
<evidence type="ECO:0000256" key="3">
    <source>
        <dbReference type="RuleBase" id="RU361235"/>
    </source>
</evidence>
<dbReference type="OrthoDB" id="408631at2759"/>
<feature type="domain" description="Carboxylesterase type B" evidence="4">
    <location>
        <begin position="28"/>
        <end position="518"/>
    </location>
</feature>
<dbReference type="EMBL" id="ML978067">
    <property type="protein sequence ID" value="KAF2019520.1"/>
    <property type="molecule type" value="Genomic_DNA"/>
</dbReference>
<dbReference type="SUPFAM" id="SSF53474">
    <property type="entry name" value="alpha/beta-Hydrolases"/>
    <property type="match status" value="1"/>
</dbReference>
<dbReference type="PANTHER" id="PTHR11559">
    <property type="entry name" value="CARBOXYLESTERASE"/>
    <property type="match status" value="1"/>
</dbReference>
<evidence type="ECO:0000313" key="6">
    <source>
        <dbReference type="Proteomes" id="UP000799778"/>
    </source>
</evidence>
<sequence>MLAKGRYVLVILSLLLQSIQSQNTTPDSIVDLGYARYRGLHNSTLKQTTYYGLHYAHSPTGTLRWKSAIPIARSNPHNPPNHAIANSQNAPVINATIPAATCIQGNPGWYPQELSPPNDGSSSEDCLTLNVIVPSSPPSSELLPVVVTIHGGGYTTGSALFTLPSPLFKHTTGSFIGVSLQYRLGAYGFLGSRKFVSEGGETNLGLRDQRVALEWVRENIARFGGDPDKIVIWGSSAGGGSLTAQMVYEGGGGEVREGWRLFRGSVVEYPWWQQFLRDEQLERQYGYLLRAAGCKDLACLRGVDEKKLANSTREIYGVGYETGEYPYGSFWFGPYVDGDIMKGLPSEEFEGKRFIDRPLLIDRDMYEGWSFTNMSLETKEDEEKDLRTVFPYATAEFRKRLDEVYPREAFNSTLSRRATWFGDMTIHCPTRLLAEVHANAWKLVFNAGTQTHAATAFFLYDLPDMIGPKYNATLAAIMKDWVGSFAVHVDPNIRSWSNVSKPHWDEYHSTEKRPTVLANQTEIGVPGDLDLVIDDRCQFWRQYRGIAQN</sequence>
<dbReference type="InterPro" id="IPR002018">
    <property type="entry name" value="CarbesteraseB"/>
</dbReference>
<feature type="signal peptide" evidence="3">
    <location>
        <begin position="1"/>
        <end position="21"/>
    </location>
</feature>
<dbReference type="Pfam" id="PF00135">
    <property type="entry name" value="COesterase"/>
    <property type="match status" value="1"/>
</dbReference>
<keyword evidence="6" id="KW-1185">Reference proteome</keyword>
<dbReference type="EC" id="3.1.1.-" evidence="3"/>
<organism evidence="5 6">
    <name type="scientific">Aaosphaeria arxii CBS 175.79</name>
    <dbReference type="NCBI Taxonomy" id="1450172"/>
    <lineage>
        <taxon>Eukaryota</taxon>
        <taxon>Fungi</taxon>
        <taxon>Dikarya</taxon>
        <taxon>Ascomycota</taxon>
        <taxon>Pezizomycotina</taxon>
        <taxon>Dothideomycetes</taxon>
        <taxon>Pleosporomycetidae</taxon>
        <taxon>Pleosporales</taxon>
        <taxon>Pleosporales incertae sedis</taxon>
        <taxon>Aaosphaeria</taxon>
    </lineage>
</organism>